<evidence type="ECO:0000256" key="3">
    <source>
        <dbReference type="ARBA" id="ARBA00022553"/>
    </source>
</evidence>
<dbReference type="EC" id="2.7.13.3" evidence="2"/>
<evidence type="ECO:0000256" key="9">
    <source>
        <dbReference type="SAM" id="Phobius"/>
    </source>
</evidence>
<dbReference type="SUPFAM" id="SSF55874">
    <property type="entry name" value="ATPase domain of HSP90 chaperone/DNA topoisomerase II/histidine kinase"/>
    <property type="match status" value="1"/>
</dbReference>
<feature type="domain" description="Signal transduction histidine kinase subgroup 3 dimerisation and phosphoacceptor" evidence="10">
    <location>
        <begin position="226"/>
        <end position="291"/>
    </location>
</feature>
<reference evidence="12" key="1">
    <citation type="journal article" date="2019" name="Int. J. Syst. Evol. Microbiol.">
        <title>The Global Catalogue of Microorganisms (GCM) 10K type strain sequencing project: providing services to taxonomists for standard genome sequencing and annotation.</title>
        <authorList>
            <consortium name="The Broad Institute Genomics Platform"/>
            <consortium name="The Broad Institute Genome Sequencing Center for Infectious Disease"/>
            <person name="Wu L."/>
            <person name="Ma J."/>
        </authorList>
    </citation>
    <scope>NUCLEOTIDE SEQUENCE [LARGE SCALE GENOMIC DNA]</scope>
    <source>
        <strain evidence="12">CCUG 49018</strain>
    </source>
</reference>
<keyword evidence="8" id="KW-0902">Two-component regulatory system</keyword>
<evidence type="ECO:0000256" key="6">
    <source>
        <dbReference type="ARBA" id="ARBA00022777"/>
    </source>
</evidence>
<sequence>MTTDDRAPSPAAKVGERILRVAGRAVAAVIWQGPRSDARWPYPRGRRLTRWLTVLFVVYGLIVAGAAAGAVFNDDARMVGGLAFLMLLPFVAALWLVNRRPLDAWRLMAAWVLVLPFLVGPPVPSVPVLEVWEWLFVVPVVLLAAWAGPAGVSLAVGGLTVALLGVLTLVSPWPVEASYLWGSVLVVAVVVAVGMAFGARWDARRALEAERIRVAEAQAERGALAERARIAREMHDVVAHHMSMIAVRCETAPYRLGELPENARAELAEVAAAAREALGDLQNLLGVLRSSNADGAERAPQPGTDQLETLLSDARAAGADVSWEIDPGGPVPAPLGLTVYRIVQQGLANAAQHAAGAPVRVRVARSADVLVVVVENDAGTGPDVPGGGQGLRGMRERVEVHGGTLHAEPVDAGFRLRAELPIGGRP</sequence>
<evidence type="ECO:0000256" key="5">
    <source>
        <dbReference type="ARBA" id="ARBA00022741"/>
    </source>
</evidence>
<dbReference type="GO" id="GO:0016301">
    <property type="term" value="F:kinase activity"/>
    <property type="evidence" value="ECO:0007669"/>
    <property type="project" value="UniProtKB-KW"/>
</dbReference>
<evidence type="ECO:0000259" key="10">
    <source>
        <dbReference type="Pfam" id="PF07730"/>
    </source>
</evidence>
<proteinExistence type="predicted"/>
<dbReference type="RefSeq" id="WP_339124723.1">
    <property type="nucleotide sequence ID" value="NZ_BAABKS010000067.1"/>
</dbReference>
<evidence type="ECO:0000256" key="4">
    <source>
        <dbReference type="ARBA" id="ARBA00022679"/>
    </source>
</evidence>
<dbReference type="PANTHER" id="PTHR24421">
    <property type="entry name" value="NITRATE/NITRITE SENSOR PROTEIN NARX-RELATED"/>
    <property type="match status" value="1"/>
</dbReference>
<feature type="transmembrane region" description="Helical" evidence="9">
    <location>
        <begin position="78"/>
        <end position="97"/>
    </location>
</feature>
<keyword evidence="9" id="KW-0472">Membrane</keyword>
<dbReference type="Gene3D" id="3.30.565.10">
    <property type="entry name" value="Histidine kinase-like ATPase, C-terminal domain"/>
    <property type="match status" value="1"/>
</dbReference>
<keyword evidence="12" id="KW-1185">Reference proteome</keyword>
<dbReference type="CDD" id="cd16917">
    <property type="entry name" value="HATPase_UhpB-NarQ-NarX-like"/>
    <property type="match status" value="1"/>
</dbReference>
<keyword evidence="6 11" id="KW-0418">Kinase</keyword>
<evidence type="ECO:0000313" key="12">
    <source>
        <dbReference type="Proteomes" id="UP001597182"/>
    </source>
</evidence>
<evidence type="ECO:0000313" key="11">
    <source>
        <dbReference type="EMBL" id="MFD1232818.1"/>
    </source>
</evidence>
<dbReference type="InterPro" id="IPR036890">
    <property type="entry name" value="HATPase_C_sf"/>
</dbReference>
<dbReference type="Pfam" id="PF07730">
    <property type="entry name" value="HisKA_3"/>
    <property type="match status" value="1"/>
</dbReference>
<feature type="transmembrane region" description="Helical" evidence="9">
    <location>
        <begin position="104"/>
        <end position="123"/>
    </location>
</feature>
<dbReference type="Proteomes" id="UP001597182">
    <property type="component" value="Unassembled WGS sequence"/>
</dbReference>
<accession>A0ABW3VD36</accession>
<comment type="caution">
    <text evidence="11">The sequence shown here is derived from an EMBL/GenBank/DDBJ whole genome shotgun (WGS) entry which is preliminary data.</text>
</comment>
<evidence type="ECO:0000256" key="2">
    <source>
        <dbReference type="ARBA" id="ARBA00012438"/>
    </source>
</evidence>
<dbReference type="EMBL" id="JBHTMB010000040">
    <property type="protein sequence ID" value="MFD1232818.1"/>
    <property type="molecule type" value="Genomic_DNA"/>
</dbReference>
<dbReference type="PANTHER" id="PTHR24421:SF10">
    <property type="entry name" value="NITRATE_NITRITE SENSOR PROTEIN NARQ"/>
    <property type="match status" value="1"/>
</dbReference>
<dbReference type="InterPro" id="IPR050482">
    <property type="entry name" value="Sensor_HK_TwoCompSys"/>
</dbReference>
<dbReference type="InterPro" id="IPR011712">
    <property type="entry name" value="Sig_transdc_His_kin_sub3_dim/P"/>
</dbReference>
<dbReference type="Gene3D" id="1.20.5.1930">
    <property type="match status" value="1"/>
</dbReference>
<keyword evidence="3" id="KW-0597">Phosphoprotein</keyword>
<gene>
    <name evidence="11" type="ORF">ACFQ34_05935</name>
</gene>
<keyword evidence="5" id="KW-0547">Nucleotide-binding</keyword>
<keyword evidence="4" id="KW-0808">Transferase</keyword>
<keyword evidence="9" id="KW-0812">Transmembrane</keyword>
<evidence type="ECO:0000256" key="1">
    <source>
        <dbReference type="ARBA" id="ARBA00000085"/>
    </source>
</evidence>
<feature type="transmembrane region" description="Helical" evidence="9">
    <location>
        <begin position="51"/>
        <end position="72"/>
    </location>
</feature>
<keyword evidence="9" id="KW-1133">Transmembrane helix</keyword>
<organism evidence="11 12">
    <name type="scientific">Pseudonocardia benzenivorans</name>
    <dbReference type="NCBI Taxonomy" id="228005"/>
    <lineage>
        <taxon>Bacteria</taxon>
        <taxon>Bacillati</taxon>
        <taxon>Actinomycetota</taxon>
        <taxon>Actinomycetes</taxon>
        <taxon>Pseudonocardiales</taxon>
        <taxon>Pseudonocardiaceae</taxon>
        <taxon>Pseudonocardia</taxon>
    </lineage>
</organism>
<comment type="catalytic activity">
    <reaction evidence="1">
        <text>ATP + protein L-histidine = ADP + protein N-phospho-L-histidine.</text>
        <dbReference type="EC" id="2.7.13.3"/>
    </reaction>
</comment>
<protein>
    <recommendedName>
        <fullName evidence="2">histidine kinase</fullName>
        <ecNumber evidence="2">2.7.13.3</ecNumber>
    </recommendedName>
</protein>
<evidence type="ECO:0000256" key="8">
    <source>
        <dbReference type="ARBA" id="ARBA00023012"/>
    </source>
</evidence>
<keyword evidence="7" id="KW-0067">ATP-binding</keyword>
<feature type="transmembrane region" description="Helical" evidence="9">
    <location>
        <begin position="179"/>
        <end position="199"/>
    </location>
</feature>
<name>A0ABW3VD36_9PSEU</name>
<evidence type="ECO:0000256" key="7">
    <source>
        <dbReference type="ARBA" id="ARBA00022840"/>
    </source>
</evidence>